<accession>A0A8J7K4K1</accession>
<dbReference type="AlphaFoldDB" id="A0A8J7K4K1"/>
<evidence type="ECO:0000313" key="2">
    <source>
        <dbReference type="Proteomes" id="UP000640333"/>
    </source>
</evidence>
<sequence>MYQFKPTPQNELVTNVSTTYGGIEINGVYQISYSDPKAPTLRQDEPTFVFFHGGVIVYESETNFIMVDEVQEYTLEVSKCSAELVNRELADDAVGEDYLLEAFNDLLDDHPVEQISTGLYGAVTISGPYTLFKNLNRRNNKTSLIGPAVFWLHEGITIHHDESHYYIQDEFDQSVVTVSKEFAVLILREMMEEFISFH</sequence>
<evidence type="ECO:0000313" key="1">
    <source>
        <dbReference type="EMBL" id="MBE9395660.1"/>
    </source>
</evidence>
<name>A0A8J7K4K1_9GAMM</name>
<organism evidence="1 2">
    <name type="scientific">Pontibacterium sinense</name>
    <dbReference type="NCBI Taxonomy" id="2781979"/>
    <lineage>
        <taxon>Bacteria</taxon>
        <taxon>Pseudomonadati</taxon>
        <taxon>Pseudomonadota</taxon>
        <taxon>Gammaproteobacteria</taxon>
        <taxon>Oceanospirillales</taxon>
        <taxon>Oceanospirillaceae</taxon>
        <taxon>Pontibacterium</taxon>
    </lineage>
</organism>
<reference evidence="1" key="1">
    <citation type="submission" date="2020-10" db="EMBL/GenBank/DDBJ databases">
        <title>Bacterium isolated from coastal waters sediment.</title>
        <authorList>
            <person name="Chen R.-J."/>
            <person name="Lu D.-C."/>
            <person name="Zhu K.-L."/>
            <person name="Du Z.-J."/>
        </authorList>
    </citation>
    <scope>NUCLEOTIDE SEQUENCE</scope>
    <source>
        <strain evidence="1">N1Y112</strain>
    </source>
</reference>
<protein>
    <submittedName>
        <fullName evidence="1">Uncharacterized protein</fullName>
    </submittedName>
</protein>
<keyword evidence="2" id="KW-1185">Reference proteome</keyword>
<proteinExistence type="predicted"/>
<comment type="caution">
    <text evidence="1">The sequence shown here is derived from an EMBL/GenBank/DDBJ whole genome shotgun (WGS) entry which is preliminary data.</text>
</comment>
<dbReference type="RefSeq" id="WP_193951220.1">
    <property type="nucleotide sequence ID" value="NZ_JADEYS010000001.1"/>
</dbReference>
<dbReference type="Proteomes" id="UP000640333">
    <property type="component" value="Unassembled WGS sequence"/>
</dbReference>
<gene>
    <name evidence="1" type="ORF">IOQ59_00105</name>
</gene>
<dbReference type="EMBL" id="JADEYS010000001">
    <property type="protein sequence ID" value="MBE9395660.1"/>
    <property type="molecule type" value="Genomic_DNA"/>
</dbReference>